<sequence length="54" mass="5969">MAKLVIKMKASATRKALAKMVTVENTDDGKKVTGTKKQVKAWAIEEIRKGLKPK</sequence>
<keyword evidence="2" id="KW-1185">Reference proteome</keyword>
<proteinExistence type="predicted"/>
<reference evidence="1 2" key="1">
    <citation type="submission" date="2023-09" db="EMBL/GenBank/DDBJ databases">
        <title>Whole genome shotgun sequencing (WGS) of Bosea sp. ZW T0_25, isolated from stored onions (Allium cepa).</title>
        <authorList>
            <person name="Stoll D.A."/>
            <person name="Huch M."/>
        </authorList>
    </citation>
    <scope>NUCLEOTIDE SEQUENCE [LARGE SCALE GENOMIC DNA]</scope>
    <source>
        <strain evidence="1 2">ZW T0_25</strain>
    </source>
</reference>
<accession>A0ABU3SFY0</accession>
<evidence type="ECO:0000313" key="2">
    <source>
        <dbReference type="Proteomes" id="UP001254257"/>
    </source>
</evidence>
<name>A0ABU3SFY0_9HYPH</name>
<dbReference type="Proteomes" id="UP001254257">
    <property type="component" value="Unassembled WGS sequence"/>
</dbReference>
<gene>
    <name evidence="1" type="ORF">RKE40_27810</name>
</gene>
<comment type="caution">
    <text evidence="1">The sequence shown here is derived from an EMBL/GenBank/DDBJ whole genome shotgun (WGS) entry which is preliminary data.</text>
</comment>
<evidence type="ECO:0000313" key="1">
    <source>
        <dbReference type="EMBL" id="MDU0343709.1"/>
    </source>
</evidence>
<protein>
    <submittedName>
        <fullName evidence="1">Uncharacterized protein</fullName>
    </submittedName>
</protein>
<dbReference type="EMBL" id="JAWDID010000081">
    <property type="protein sequence ID" value="MDU0343709.1"/>
    <property type="molecule type" value="Genomic_DNA"/>
</dbReference>
<organism evidence="1 2">
    <name type="scientific">Bosea rubneri</name>
    <dbReference type="NCBI Taxonomy" id="3075434"/>
    <lineage>
        <taxon>Bacteria</taxon>
        <taxon>Pseudomonadati</taxon>
        <taxon>Pseudomonadota</taxon>
        <taxon>Alphaproteobacteria</taxon>
        <taxon>Hyphomicrobiales</taxon>
        <taxon>Boseaceae</taxon>
        <taxon>Bosea</taxon>
    </lineage>
</organism>
<dbReference type="RefSeq" id="WP_316021408.1">
    <property type="nucleotide sequence ID" value="NZ_JAWDID010000081.1"/>
</dbReference>